<feature type="domain" description="5'-Nucleotidase C-terminal" evidence="6">
    <location>
        <begin position="325"/>
        <end position="478"/>
    </location>
</feature>
<dbReference type="Gene3D" id="3.60.21.10">
    <property type="match status" value="1"/>
</dbReference>
<dbReference type="Proteomes" id="UP000823912">
    <property type="component" value="Unassembled WGS sequence"/>
</dbReference>
<evidence type="ECO:0000259" key="5">
    <source>
        <dbReference type="Pfam" id="PF00149"/>
    </source>
</evidence>
<dbReference type="GO" id="GO:0016787">
    <property type="term" value="F:hydrolase activity"/>
    <property type="evidence" value="ECO:0007669"/>
    <property type="project" value="UniProtKB-KW"/>
</dbReference>
<dbReference type="PANTHER" id="PTHR11575:SF24">
    <property type="entry name" value="5'-NUCLEOTIDASE"/>
    <property type="match status" value="1"/>
</dbReference>
<proteinExistence type="inferred from homology"/>
<dbReference type="Pfam" id="PF00149">
    <property type="entry name" value="Metallophos"/>
    <property type="match status" value="1"/>
</dbReference>
<keyword evidence="4" id="KW-0472">Membrane</keyword>
<dbReference type="InterPro" id="IPR004843">
    <property type="entry name" value="Calcineurin-like_PHP"/>
</dbReference>
<name>A0A9D1J9W9_9FIRM</name>
<evidence type="ECO:0000256" key="3">
    <source>
        <dbReference type="SAM" id="MobiDB-lite"/>
    </source>
</evidence>
<dbReference type="PRINTS" id="PR01607">
    <property type="entry name" value="APYRASEFAMLY"/>
</dbReference>
<dbReference type="EMBL" id="DVHM01000034">
    <property type="protein sequence ID" value="HIR70036.1"/>
    <property type="molecule type" value="Genomic_DNA"/>
</dbReference>
<dbReference type="SUPFAM" id="SSF56300">
    <property type="entry name" value="Metallo-dependent phosphatases"/>
    <property type="match status" value="1"/>
</dbReference>
<feature type="compositionally biased region" description="Polar residues" evidence="3">
    <location>
        <begin position="1"/>
        <end position="11"/>
    </location>
</feature>
<keyword evidence="4" id="KW-1133">Transmembrane helix</keyword>
<dbReference type="Pfam" id="PF02872">
    <property type="entry name" value="5_nucleotid_C"/>
    <property type="match status" value="1"/>
</dbReference>
<dbReference type="CDD" id="cd00845">
    <property type="entry name" value="MPP_UshA_N_like"/>
    <property type="match status" value="1"/>
</dbReference>
<keyword evidence="2" id="KW-0547">Nucleotide-binding</keyword>
<dbReference type="SUPFAM" id="SSF55816">
    <property type="entry name" value="5'-nucleotidase (syn. UDP-sugar hydrolase), C-terminal domain"/>
    <property type="match status" value="1"/>
</dbReference>
<keyword evidence="2" id="KW-0378">Hydrolase</keyword>
<accession>A0A9D1J9W9</accession>
<keyword evidence="1" id="KW-0732">Signal</keyword>
<evidence type="ECO:0000313" key="7">
    <source>
        <dbReference type="EMBL" id="HIR70036.1"/>
    </source>
</evidence>
<dbReference type="InterPro" id="IPR008334">
    <property type="entry name" value="5'-Nucleotdase_C"/>
</dbReference>
<dbReference type="GO" id="GO:0009166">
    <property type="term" value="P:nucleotide catabolic process"/>
    <property type="evidence" value="ECO:0007669"/>
    <property type="project" value="InterPro"/>
</dbReference>
<reference evidence="7" key="1">
    <citation type="submission" date="2020-10" db="EMBL/GenBank/DDBJ databases">
        <authorList>
            <person name="Gilroy R."/>
        </authorList>
    </citation>
    <scope>NUCLEOTIDE SEQUENCE</scope>
    <source>
        <strain evidence="7">ChiSjej5B23-6657</strain>
    </source>
</reference>
<feature type="region of interest" description="Disordered" evidence="3">
    <location>
        <begin position="1"/>
        <end position="25"/>
    </location>
</feature>
<evidence type="ECO:0000256" key="2">
    <source>
        <dbReference type="RuleBase" id="RU362119"/>
    </source>
</evidence>
<evidence type="ECO:0000259" key="6">
    <source>
        <dbReference type="Pfam" id="PF02872"/>
    </source>
</evidence>
<reference evidence="7" key="2">
    <citation type="journal article" date="2021" name="PeerJ">
        <title>Extensive microbial diversity within the chicken gut microbiome revealed by metagenomics and culture.</title>
        <authorList>
            <person name="Gilroy R."/>
            <person name="Ravi A."/>
            <person name="Getino M."/>
            <person name="Pursley I."/>
            <person name="Horton D.L."/>
            <person name="Alikhan N.F."/>
            <person name="Baker D."/>
            <person name="Gharbi K."/>
            <person name="Hall N."/>
            <person name="Watson M."/>
            <person name="Adriaenssens E.M."/>
            <person name="Foster-Nyarko E."/>
            <person name="Jarju S."/>
            <person name="Secka A."/>
            <person name="Antonio M."/>
            <person name="Oren A."/>
            <person name="Chaudhuri R.R."/>
            <person name="La Ragione R."/>
            <person name="Hildebrand F."/>
            <person name="Pallen M.J."/>
        </authorList>
    </citation>
    <scope>NUCLEOTIDE SEQUENCE</scope>
    <source>
        <strain evidence="7">ChiSjej5B23-6657</strain>
    </source>
</reference>
<evidence type="ECO:0000256" key="4">
    <source>
        <dbReference type="SAM" id="Phobius"/>
    </source>
</evidence>
<evidence type="ECO:0000256" key="1">
    <source>
        <dbReference type="ARBA" id="ARBA00022729"/>
    </source>
</evidence>
<dbReference type="PANTHER" id="PTHR11575">
    <property type="entry name" value="5'-NUCLEOTIDASE-RELATED"/>
    <property type="match status" value="1"/>
</dbReference>
<dbReference type="InterPro" id="IPR036907">
    <property type="entry name" value="5'-Nucleotdase_C_sf"/>
</dbReference>
<dbReference type="Gene3D" id="3.90.780.10">
    <property type="entry name" value="5'-Nucleotidase, C-terminal domain"/>
    <property type="match status" value="1"/>
</dbReference>
<dbReference type="InterPro" id="IPR006179">
    <property type="entry name" value="5_nucleotidase/apyrase"/>
</dbReference>
<feature type="transmembrane region" description="Helical" evidence="4">
    <location>
        <begin position="574"/>
        <end position="597"/>
    </location>
</feature>
<protein>
    <submittedName>
        <fullName evidence="7">Bifunctional metallophosphatase/5'-nucleotidase</fullName>
    </submittedName>
</protein>
<dbReference type="AlphaFoldDB" id="A0A9D1J9W9"/>
<dbReference type="InterPro" id="IPR029052">
    <property type="entry name" value="Metallo-depent_PP-like"/>
</dbReference>
<comment type="similarity">
    <text evidence="2">Belongs to the 5'-nucleotidase family.</text>
</comment>
<feature type="domain" description="Calcineurin-like phosphoesterase" evidence="5">
    <location>
        <begin position="2"/>
        <end position="231"/>
    </location>
</feature>
<evidence type="ECO:0000313" key="8">
    <source>
        <dbReference type="Proteomes" id="UP000823912"/>
    </source>
</evidence>
<dbReference type="GO" id="GO:0000166">
    <property type="term" value="F:nucleotide binding"/>
    <property type="evidence" value="ECO:0007669"/>
    <property type="project" value="UniProtKB-KW"/>
</dbReference>
<keyword evidence="4" id="KW-0812">Transmembrane</keyword>
<organism evidence="7 8">
    <name type="scientific">Candidatus Pullilachnospira gallistercoris</name>
    <dbReference type="NCBI Taxonomy" id="2840911"/>
    <lineage>
        <taxon>Bacteria</taxon>
        <taxon>Bacillati</taxon>
        <taxon>Bacillota</taxon>
        <taxon>Clostridia</taxon>
        <taxon>Lachnospirales</taxon>
        <taxon>Lachnospiraceae</taxon>
        <taxon>Lachnospiraceae incertae sedis</taxon>
        <taxon>Candidatus Pullilachnospira</taxon>
    </lineage>
</organism>
<comment type="caution">
    <text evidence="7">The sequence shown here is derived from an EMBL/GenBank/DDBJ whole genome shotgun (WGS) entry which is preliminary data.</text>
</comment>
<sequence>MFTSDIHSHLNSFPRLSEGREQQTGGLARMKTLVDEQRKKNPDTLYLDGGDFSMGTLVQTVFEEEAAELRTLGMLGCDATTFGNHEFDYRTRGLVRMMRSAMDSEDPLPALLLCNVDWEQGGKEAEPLREVFGQYGVRPYEILERGGVRIALMGVFGKDALVCAPTCQLKFADPVAAVRRTVEEIRRKGGADLYICISHGGTAEKPEHSEDEILARKVPQLDLIISGHSHTVLREYIRHGDTFIVSCGEYGAYLGYVSMERKKNGRWAVRDYHLQPVTGEIPADPGVQRRIDGFMESVDRRYLSRYGYTRDQVLAVNGVDFSSIDQIREEHTEQNLGSVVADAYLYAAARADGQEGKGADVAIVPGGTLRETYAKGPITVEDVFQSFSLGIGPDGVPGYPLVRAWLTGRELKLAAEVDASISDAMPMARLFMSGLRFTFNPNRVILNKVTDISLVDDRGQECALEDNRLYSVVSDLYTGQMLSSITGISHGLLSLQPKDAEGNPLENFEDAILFSGGQEMKAWVAIARYLSSFEQNDRGIAQIPEAYAKKQGRKVVSHSRKPGELLRNPNRYSAAIYSAGGVLAVSVLFLLLAGIFLRGKPKR</sequence>
<gene>
    <name evidence="7" type="ORF">IAA55_02005</name>
</gene>